<proteinExistence type="predicted"/>
<reference evidence="3" key="1">
    <citation type="submission" date="2018-05" db="EMBL/GenBank/DDBJ databases">
        <authorList>
            <person name="Lanie J.A."/>
            <person name="Ng W.-L."/>
            <person name="Kazmierczak K.M."/>
            <person name="Andrzejewski T.M."/>
            <person name="Davidsen T.M."/>
            <person name="Wayne K.J."/>
            <person name="Tettelin H."/>
            <person name="Glass J.I."/>
            <person name="Rusch D."/>
            <person name="Podicherti R."/>
            <person name="Tsui H.-C.T."/>
            <person name="Winkler M.E."/>
        </authorList>
    </citation>
    <scope>NUCLEOTIDE SEQUENCE</scope>
</reference>
<dbReference type="AlphaFoldDB" id="A0A381QX06"/>
<sequence>MVSVTQPVCTDPVIVNQWHAVCATDEIRCSVVNQTLLLDEKIGFTVTSEGEHVAWRLSAAVPPNQAVDPAQIHEPLPIKVEYGYLWVCLGDPPEHLFAMPEFDDPDRRNMNAGTLTVATSAPRAVENFLDLGHFPYVHDGLLGVEPFTEVVDYDVEVVDGEIIASRCDFYVPKVGMNFDEPVVARYRYRVPSPFCVMLYFDSALDPSREDIVGVWVQPMTAELVRAHNYMGVLDETSTDNDIKSYQLEIFAQDKPILENQHPKRLPLDPRAETPIRADKSAIAYRHLLSDLGVTYGVIPERS</sequence>
<feature type="domain" description="Vanillate O-demethylase oxygenase-like C-terminal catalytic" evidence="2">
    <location>
        <begin position="118"/>
        <end position="290"/>
    </location>
</feature>
<dbReference type="SUPFAM" id="SSF55961">
    <property type="entry name" value="Bet v1-like"/>
    <property type="match status" value="1"/>
</dbReference>
<gene>
    <name evidence="3" type="ORF">METZ01_LOCUS36810</name>
</gene>
<keyword evidence="1" id="KW-0560">Oxidoreductase</keyword>
<evidence type="ECO:0000259" key="2">
    <source>
        <dbReference type="Pfam" id="PF19112"/>
    </source>
</evidence>
<dbReference type="Pfam" id="PF19112">
    <property type="entry name" value="VanA_C"/>
    <property type="match status" value="1"/>
</dbReference>
<dbReference type="Gene3D" id="3.90.380.10">
    <property type="entry name" value="Naphthalene 1,2-dioxygenase Alpha Subunit, Chain A, domain 1"/>
    <property type="match status" value="1"/>
</dbReference>
<dbReference type="EMBL" id="UINC01001573">
    <property type="protein sequence ID" value="SUZ83956.1"/>
    <property type="molecule type" value="Genomic_DNA"/>
</dbReference>
<evidence type="ECO:0000256" key="1">
    <source>
        <dbReference type="ARBA" id="ARBA00023002"/>
    </source>
</evidence>
<organism evidence="3">
    <name type="scientific">marine metagenome</name>
    <dbReference type="NCBI Taxonomy" id="408172"/>
    <lineage>
        <taxon>unclassified sequences</taxon>
        <taxon>metagenomes</taxon>
        <taxon>ecological metagenomes</taxon>
    </lineage>
</organism>
<dbReference type="InterPro" id="IPR044043">
    <property type="entry name" value="VanA_C_cat"/>
</dbReference>
<accession>A0A381QX06</accession>
<protein>
    <recommendedName>
        <fullName evidence="2">Vanillate O-demethylase oxygenase-like C-terminal catalytic domain-containing protein</fullName>
    </recommendedName>
</protein>
<name>A0A381QX06_9ZZZZ</name>
<dbReference type="GO" id="GO:0016491">
    <property type="term" value="F:oxidoreductase activity"/>
    <property type="evidence" value="ECO:0007669"/>
    <property type="project" value="UniProtKB-KW"/>
</dbReference>
<evidence type="ECO:0000313" key="3">
    <source>
        <dbReference type="EMBL" id="SUZ83956.1"/>
    </source>
</evidence>